<proteinExistence type="predicted"/>
<keyword evidence="1" id="KW-1133">Transmembrane helix</keyword>
<dbReference type="Proteomes" id="UP000291758">
    <property type="component" value="Chromosome"/>
</dbReference>
<dbReference type="InterPro" id="IPR038731">
    <property type="entry name" value="RgtA/B/C-like"/>
</dbReference>
<feature type="transmembrane region" description="Helical" evidence="1">
    <location>
        <begin position="504"/>
        <end position="528"/>
    </location>
</feature>
<feature type="transmembrane region" description="Helical" evidence="1">
    <location>
        <begin position="160"/>
        <end position="181"/>
    </location>
</feature>
<keyword evidence="1" id="KW-0812">Transmembrane</keyword>
<name>A0A4P6ELW3_9MICO</name>
<reference evidence="3 4" key="1">
    <citation type="submission" date="2019-01" db="EMBL/GenBank/DDBJ databases">
        <title>Genome sequencing of strain 2JSPR-7.</title>
        <authorList>
            <person name="Heo J."/>
            <person name="Kim S.-J."/>
            <person name="Kim J.-S."/>
            <person name="Hong S.-B."/>
            <person name="Kwon S.-W."/>
        </authorList>
    </citation>
    <scope>NUCLEOTIDE SEQUENCE [LARGE SCALE GENOMIC DNA]</scope>
    <source>
        <strain evidence="3 4">2JSPR-7</strain>
    </source>
</reference>
<keyword evidence="1" id="KW-0472">Membrane</keyword>
<gene>
    <name evidence="3" type="ORF">ET495_09025</name>
</gene>
<feature type="transmembrane region" description="Helical" evidence="1">
    <location>
        <begin position="252"/>
        <end position="274"/>
    </location>
</feature>
<accession>A0A4P6ELW3</accession>
<dbReference type="OrthoDB" id="3265695at2"/>
<feature type="domain" description="Glycosyltransferase RgtA/B/C/D-like" evidence="2">
    <location>
        <begin position="159"/>
        <end position="273"/>
    </location>
</feature>
<organism evidence="3 4">
    <name type="scientific">Xylanimonas allomyrinae</name>
    <dbReference type="NCBI Taxonomy" id="2509459"/>
    <lineage>
        <taxon>Bacteria</taxon>
        <taxon>Bacillati</taxon>
        <taxon>Actinomycetota</taxon>
        <taxon>Actinomycetes</taxon>
        <taxon>Micrococcales</taxon>
        <taxon>Promicromonosporaceae</taxon>
        <taxon>Xylanimonas</taxon>
    </lineage>
</organism>
<dbReference type="KEGG" id="xyl:ET495_09025"/>
<evidence type="ECO:0000313" key="3">
    <source>
        <dbReference type="EMBL" id="QAY63365.1"/>
    </source>
</evidence>
<feature type="transmembrane region" description="Helical" evidence="1">
    <location>
        <begin position="395"/>
        <end position="417"/>
    </location>
</feature>
<feature type="transmembrane region" description="Helical" evidence="1">
    <location>
        <begin position="215"/>
        <end position="232"/>
    </location>
</feature>
<feature type="transmembrane region" description="Helical" evidence="1">
    <location>
        <begin position="429"/>
        <end position="447"/>
    </location>
</feature>
<protein>
    <submittedName>
        <fullName evidence="3">DUF2142 domain-containing protein</fullName>
    </submittedName>
</protein>
<feature type="transmembrane region" description="Helical" evidence="1">
    <location>
        <begin position="187"/>
        <end position="208"/>
    </location>
</feature>
<dbReference type="EMBL" id="CP035495">
    <property type="protein sequence ID" value="QAY63365.1"/>
    <property type="molecule type" value="Genomic_DNA"/>
</dbReference>
<evidence type="ECO:0000256" key="1">
    <source>
        <dbReference type="SAM" id="Phobius"/>
    </source>
</evidence>
<feature type="transmembrane region" description="Helical" evidence="1">
    <location>
        <begin position="368"/>
        <end position="388"/>
    </location>
</feature>
<dbReference type="RefSeq" id="WP_129204395.1">
    <property type="nucleotide sequence ID" value="NZ_CP035495.1"/>
</dbReference>
<dbReference type="AlphaFoldDB" id="A0A4P6ELW3"/>
<sequence>MRTQDARSDVAWRRALAALLVLVAAWGVCWAVLTPPFRSPDEQTHLGSVLRIAYGGGWPPPGEAYVPPIVADAEREAGWPGDLPGRRIVRPGKPQFVDRTPSVRAERTRIDAGNAVTPTPPPADAVVDQMTQHPPGWYAVGAALLRVTGLADARWDQALLALRLMDVAMLAAAVPFAAASARRLTGSWPAALVAAPLPLFAPGVGNILGSANNDAIVVIALAVVTWLSVRVVTGDTRWRTAVALGVVLGLGLLGKVMPAFAVPGVVAAYALAPWGGRPAPRPWRVDWRGTFWPRAARCATALGTALAAGGWWWVRNVLVLGAVQPVGRPRDVSRLDIVPAADVLPTAVRRVAQSFWGHLSWLEIWLDLRLVVLGSVLLAAAGVVALTVPGTRRGALVLAALPAGLTFGVIFNAWQFWRDTDRLVALHGRYVYGGLAALGALLAVGLWHTVRRREDRARVTLVVVTGLGLLSGASGLAWAFGAFYRCADDTFGDALARWAAWSPLSPGWLAATVGAAAALAVGAVAVVVRSAVVARRSSPVPEAGGRR</sequence>
<evidence type="ECO:0000313" key="4">
    <source>
        <dbReference type="Proteomes" id="UP000291758"/>
    </source>
</evidence>
<evidence type="ECO:0000259" key="2">
    <source>
        <dbReference type="Pfam" id="PF13231"/>
    </source>
</evidence>
<dbReference type="Pfam" id="PF13231">
    <property type="entry name" value="PMT_2"/>
    <property type="match status" value="1"/>
</dbReference>
<keyword evidence="4" id="KW-1185">Reference proteome</keyword>
<feature type="transmembrane region" description="Helical" evidence="1">
    <location>
        <begin position="459"/>
        <end position="484"/>
    </location>
</feature>